<dbReference type="Proteomes" id="UP000198727">
    <property type="component" value="Unassembled WGS sequence"/>
</dbReference>
<feature type="compositionally biased region" description="Basic and acidic residues" evidence="1">
    <location>
        <begin position="1"/>
        <end position="10"/>
    </location>
</feature>
<accession>A0A1I5WEX3</accession>
<dbReference type="EMBL" id="FOWW01000005">
    <property type="protein sequence ID" value="SFQ18262.1"/>
    <property type="molecule type" value="Genomic_DNA"/>
</dbReference>
<reference evidence="5" key="1">
    <citation type="submission" date="2016-10" db="EMBL/GenBank/DDBJ databases">
        <authorList>
            <person name="Varghese N."/>
            <person name="Submissions S."/>
        </authorList>
    </citation>
    <scope>NUCLEOTIDE SEQUENCE [LARGE SCALE GENOMIC DNA]</scope>
    <source>
        <strain evidence="5">CGMCC 4.5579</strain>
    </source>
</reference>
<keyword evidence="2" id="KW-0812">Transmembrane</keyword>
<protein>
    <recommendedName>
        <fullName evidence="3">Pyrrolo-quinoline quinone repeat domain-containing protein</fullName>
    </recommendedName>
</protein>
<evidence type="ECO:0000259" key="3">
    <source>
        <dbReference type="Pfam" id="PF13360"/>
    </source>
</evidence>
<dbReference type="Pfam" id="PF13360">
    <property type="entry name" value="PQQ_2"/>
    <property type="match status" value="1"/>
</dbReference>
<keyword evidence="2" id="KW-1133">Transmembrane helix</keyword>
<name>A0A1I5WEX3_9PSEU</name>
<feature type="compositionally biased region" description="Basic residues" evidence="1">
    <location>
        <begin position="20"/>
        <end position="37"/>
    </location>
</feature>
<evidence type="ECO:0000313" key="4">
    <source>
        <dbReference type="EMBL" id="SFQ18262.1"/>
    </source>
</evidence>
<gene>
    <name evidence="4" type="ORF">SAMN05421810_10574</name>
</gene>
<proteinExistence type="predicted"/>
<feature type="region of interest" description="Disordered" evidence="1">
    <location>
        <begin position="1"/>
        <end position="37"/>
    </location>
</feature>
<evidence type="ECO:0000256" key="1">
    <source>
        <dbReference type="SAM" id="MobiDB-lite"/>
    </source>
</evidence>
<dbReference type="SUPFAM" id="SSF50998">
    <property type="entry name" value="Quinoprotein alcohol dehydrogenase-like"/>
    <property type="match status" value="1"/>
</dbReference>
<feature type="domain" description="Pyrrolo-quinoline quinone repeat" evidence="3">
    <location>
        <begin position="93"/>
        <end position="176"/>
    </location>
</feature>
<keyword evidence="5" id="KW-1185">Reference proteome</keyword>
<sequence length="434" mass="46018">MSGWRREPDGTRATTGSSTGRHRAPVRRVPRNGRSPWNRRRDRVFAALIVVVCLGAAVAVWSVSDQRGTVQRTAAAPAPRPPAPGSVPGALTEMWSAASPATPVPVAQGPTVVSAEGGEVLGRDAVTGEVRWRYARDLELCTVALAWKRVLVVHRKELGCSEVTQLDPDTGRRTAQRNSDAELGTRLVDGRGQVTTTGRRLLVSWRDDLVKTNEYGEVPALVNPGRQPRTGCTYGSVAATSGRIGVVERCPEDPGDRLTVLKAVPEKSDKPEQVFTAVLAGRDAKVVAMSGDHTAVVLPEQRLLVIYGAEGDQRAAYPLDLPAADLGGDPKGGVVPTNEGAVGMFWFTGSTTVALSRSDLTPLWTLRGTLGPGTRFAGQYVLPIEGGLAVVDEGTGATVRTVGVDRHGYAGPVRLDSTGPVVLEQRGDQLAALK</sequence>
<dbReference type="InterPro" id="IPR002372">
    <property type="entry name" value="PQQ_rpt_dom"/>
</dbReference>
<feature type="transmembrane region" description="Helical" evidence="2">
    <location>
        <begin position="44"/>
        <end position="63"/>
    </location>
</feature>
<dbReference type="STRING" id="587909.SAMN05421810_10574"/>
<evidence type="ECO:0000256" key="2">
    <source>
        <dbReference type="SAM" id="Phobius"/>
    </source>
</evidence>
<dbReference type="AlphaFoldDB" id="A0A1I5WEX3"/>
<dbReference type="InterPro" id="IPR011047">
    <property type="entry name" value="Quinoprotein_ADH-like_sf"/>
</dbReference>
<organism evidence="4 5">
    <name type="scientific">Amycolatopsis arida</name>
    <dbReference type="NCBI Taxonomy" id="587909"/>
    <lineage>
        <taxon>Bacteria</taxon>
        <taxon>Bacillati</taxon>
        <taxon>Actinomycetota</taxon>
        <taxon>Actinomycetes</taxon>
        <taxon>Pseudonocardiales</taxon>
        <taxon>Pseudonocardiaceae</taxon>
        <taxon>Amycolatopsis</taxon>
    </lineage>
</organism>
<keyword evidence="2" id="KW-0472">Membrane</keyword>
<evidence type="ECO:0000313" key="5">
    <source>
        <dbReference type="Proteomes" id="UP000198727"/>
    </source>
</evidence>